<dbReference type="InterPro" id="IPR020846">
    <property type="entry name" value="MFS_dom"/>
</dbReference>
<evidence type="ECO:0000256" key="4">
    <source>
        <dbReference type="ARBA" id="ARBA00022692"/>
    </source>
</evidence>
<dbReference type="EMBL" id="BAAAYL010000001">
    <property type="protein sequence ID" value="GAA3368876.1"/>
    <property type="molecule type" value="Genomic_DNA"/>
</dbReference>
<organism evidence="11 12">
    <name type="scientific">Streptomyces sannanensis</name>
    <dbReference type="NCBI Taxonomy" id="285536"/>
    <lineage>
        <taxon>Bacteria</taxon>
        <taxon>Bacillati</taxon>
        <taxon>Actinomycetota</taxon>
        <taxon>Actinomycetes</taxon>
        <taxon>Kitasatosporales</taxon>
        <taxon>Streptomycetaceae</taxon>
        <taxon>Streptomyces</taxon>
    </lineage>
</organism>
<feature type="transmembrane region" description="Helical" evidence="9">
    <location>
        <begin position="54"/>
        <end position="74"/>
    </location>
</feature>
<feature type="transmembrane region" description="Helical" evidence="9">
    <location>
        <begin position="421"/>
        <end position="439"/>
    </location>
</feature>
<dbReference type="PRINTS" id="PR01036">
    <property type="entry name" value="TCRTETB"/>
</dbReference>
<feature type="transmembrane region" description="Helical" evidence="9">
    <location>
        <begin position="236"/>
        <end position="257"/>
    </location>
</feature>
<feature type="transmembrane region" description="Helical" evidence="9">
    <location>
        <begin position="377"/>
        <end position="400"/>
    </location>
</feature>
<keyword evidence="6 9" id="KW-0472">Membrane</keyword>
<dbReference type="Pfam" id="PF07690">
    <property type="entry name" value="MFS_1"/>
    <property type="match status" value="1"/>
</dbReference>
<keyword evidence="12" id="KW-1185">Reference proteome</keyword>
<reference evidence="12" key="1">
    <citation type="journal article" date="2019" name="Int. J. Syst. Evol. Microbiol.">
        <title>The Global Catalogue of Microorganisms (GCM) 10K type strain sequencing project: providing services to taxonomists for standard genome sequencing and annotation.</title>
        <authorList>
            <consortium name="The Broad Institute Genomics Platform"/>
            <consortium name="The Broad Institute Genome Sequencing Center for Infectious Disease"/>
            <person name="Wu L."/>
            <person name="Ma J."/>
        </authorList>
    </citation>
    <scope>NUCLEOTIDE SEQUENCE [LARGE SCALE GENOMIC DNA]</scope>
    <source>
        <strain evidence="12">JCM 9651</strain>
    </source>
</reference>
<dbReference type="Gene3D" id="1.20.1250.20">
    <property type="entry name" value="MFS general substrate transporter like domains"/>
    <property type="match status" value="1"/>
</dbReference>
<dbReference type="NCBIfam" id="TIGR00711">
    <property type="entry name" value="efflux_EmrB"/>
    <property type="match status" value="1"/>
</dbReference>
<dbReference type="InterPro" id="IPR036259">
    <property type="entry name" value="MFS_trans_sf"/>
</dbReference>
<dbReference type="RefSeq" id="WP_345034721.1">
    <property type="nucleotide sequence ID" value="NZ_BAAAYL010000001.1"/>
</dbReference>
<keyword evidence="2" id="KW-0813">Transport</keyword>
<feature type="region of interest" description="Disordered" evidence="8">
    <location>
        <begin position="555"/>
        <end position="578"/>
    </location>
</feature>
<name>A0ABP6S5Z3_9ACTN</name>
<feature type="compositionally biased region" description="Low complexity" evidence="8">
    <location>
        <begin position="562"/>
        <end position="578"/>
    </location>
</feature>
<evidence type="ECO:0000256" key="2">
    <source>
        <dbReference type="ARBA" id="ARBA00022448"/>
    </source>
</evidence>
<evidence type="ECO:0000256" key="3">
    <source>
        <dbReference type="ARBA" id="ARBA00022475"/>
    </source>
</evidence>
<keyword evidence="7" id="KW-0046">Antibiotic resistance</keyword>
<feature type="transmembrane region" description="Helical" evidence="9">
    <location>
        <begin position="179"/>
        <end position="198"/>
    </location>
</feature>
<dbReference type="CDD" id="cd17321">
    <property type="entry name" value="MFS_MMR_MDR_like"/>
    <property type="match status" value="1"/>
</dbReference>
<dbReference type="PANTHER" id="PTHR42718">
    <property type="entry name" value="MAJOR FACILITATOR SUPERFAMILY MULTIDRUG TRANSPORTER MFSC"/>
    <property type="match status" value="1"/>
</dbReference>
<feature type="transmembrane region" description="Helical" evidence="9">
    <location>
        <begin position="20"/>
        <end position="42"/>
    </location>
</feature>
<comment type="caution">
    <text evidence="11">The sequence shown here is derived from an EMBL/GenBank/DDBJ whole genome shotgun (WGS) entry which is preliminary data.</text>
</comment>
<evidence type="ECO:0000256" key="7">
    <source>
        <dbReference type="ARBA" id="ARBA00023251"/>
    </source>
</evidence>
<protein>
    <recommendedName>
        <fullName evidence="10">Major facilitator superfamily (MFS) profile domain-containing protein</fullName>
    </recommendedName>
</protein>
<proteinExistence type="predicted"/>
<feature type="transmembrane region" description="Helical" evidence="9">
    <location>
        <begin position="346"/>
        <end position="365"/>
    </location>
</feature>
<evidence type="ECO:0000256" key="5">
    <source>
        <dbReference type="ARBA" id="ARBA00022989"/>
    </source>
</evidence>
<evidence type="ECO:0000259" key="10">
    <source>
        <dbReference type="PROSITE" id="PS50850"/>
    </source>
</evidence>
<evidence type="ECO:0000256" key="1">
    <source>
        <dbReference type="ARBA" id="ARBA00004651"/>
    </source>
</evidence>
<sequence length="578" mass="59643">MSNTSATAPAVEGDPKRKVALIVVLFAAFMDLLDSTIVNVALPSIQADLGTGYAMVQWVVAGYLLSFAVLLIPGGRLGDMYGRKKLFLTGVAGFAVASALCGFAGSPGMLVGARVLQGAMAALMVPQVLSIITAAFPPKERGAALGAFGGVAGLATVGGPIIGALLIDADLFDQGWRMVFLINLPVGVLLFLAASSVIRESKSSEAIKVDVTGTLLLTAGLLLLLLPLVQGRELDWPVWTFVAMAASVPVLALFWTYQRRLAGQGRPGLIVPSMFRNRSFTAGIVANTVFFAVTIGHFLIFILFLQNGLGFSALRAGLTGVPWSFGVSFGAAFSATVLTAKLGRKVMVIGAVLLAAGLAGISLTIQLRGDEIGSWSLLPALLVGGLGMGMIIAPILDFILTDVPPEHAGAGSGVVNAFQQVGGALGIAVIGAIFLGFLGGSADTAAKDAGGQLRTALVQVHVSKDQQRRLTDAFETCFTERTKSKDPTVEPASCAPLTKVSDPQAGAAIGAAAQDARREVFSTALQRTILAQLGLTALVLLLVLLLPKQANHHAESWDDTAEPGGEPAGPGVAEPSTA</sequence>
<dbReference type="Proteomes" id="UP001499990">
    <property type="component" value="Unassembled WGS sequence"/>
</dbReference>
<dbReference type="PROSITE" id="PS50850">
    <property type="entry name" value="MFS"/>
    <property type="match status" value="1"/>
</dbReference>
<keyword evidence="3" id="KW-1003">Cell membrane</keyword>
<dbReference type="Gene3D" id="1.20.1720.10">
    <property type="entry name" value="Multidrug resistance protein D"/>
    <property type="match status" value="1"/>
</dbReference>
<feature type="domain" description="Major facilitator superfamily (MFS) profile" evidence="10">
    <location>
        <begin position="20"/>
        <end position="551"/>
    </location>
</feature>
<feature type="transmembrane region" description="Helical" evidence="9">
    <location>
        <begin position="284"/>
        <end position="305"/>
    </location>
</feature>
<feature type="transmembrane region" description="Helical" evidence="9">
    <location>
        <begin position="529"/>
        <end position="546"/>
    </location>
</feature>
<feature type="transmembrane region" description="Helical" evidence="9">
    <location>
        <begin position="143"/>
        <end position="167"/>
    </location>
</feature>
<dbReference type="PANTHER" id="PTHR42718:SF39">
    <property type="entry name" value="ACTINORHODIN TRANSPORTER-RELATED"/>
    <property type="match status" value="1"/>
</dbReference>
<feature type="transmembrane region" description="Helical" evidence="9">
    <location>
        <begin position="320"/>
        <end position="339"/>
    </location>
</feature>
<evidence type="ECO:0000313" key="12">
    <source>
        <dbReference type="Proteomes" id="UP001499990"/>
    </source>
</evidence>
<feature type="transmembrane region" description="Helical" evidence="9">
    <location>
        <begin position="210"/>
        <end position="230"/>
    </location>
</feature>
<keyword evidence="4 9" id="KW-0812">Transmembrane</keyword>
<feature type="transmembrane region" description="Helical" evidence="9">
    <location>
        <begin position="115"/>
        <end position="136"/>
    </location>
</feature>
<evidence type="ECO:0000256" key="6">
    <source>
        <dbReference type="ARBA" id="ARBA00023136"/>
    </source>
</evidence>
<dbReference type="InterPro" id="IPR004638">
    <property type="entry name" value="EmrB-like"/>
</dbReference>
<gene>
    <name evidence="11" type="ORF">GCM10020367_09000</name>
</gene>
<keyword evidence="5 9" id="KW-1133">Transmembrane helix</keyword>
<evidence type="ECO:0000313" key="11">
    <source>
        <dbReference type="EMBL" id="GAA3368876.1"/>
    </source>
</evidence>
<accession>A0ABP6S5Z3</accession>
<evidence type="ECO:0000256" key="9">
    <source>
        <dbReference type="SAM" id="Phobius"/>
    </source>
</evidence>
<evidence type="ECO:0000256" key="8">
    <source>
        <dbReference type="SAM" id="MobiDB-lite"/>
    </source>
</evidence>
<feature type="transmembrane region" description="Helical" evidence="9">
    <location>
        <begin position="86"/>
        <end position="109"/>
    </location>
</feature>
<dbReference type="InterPro" id="IPR011701">
    <property type="entry name" value="MFS"/>
</dbReference>
<comment type="subcellular location">
    <subcellularLocation>
        <location evidence="1">Cell membrane</location>
        <topology evidence="1">Multi-pass membrane protein</topology>
    </subcellularLocation>
</comment>
<dbReference type="SUPFAM" id="SSF103473">
    <property type="entry name" value="MFS general substrate transporter"/>
    <property type="match status" value="1"/>
</dbReference>